<keyword evidence="3" id="KW-0460">Magnesium</keyword>
<comment type="similarity">
    <text evidence="1">Belongs to the RuvC family.</text>
</comment>
<keyword evidence="4" id="KW-0238">DNA-binding</keyword>
<evidence type="ECO:0000256" key="6">
    <source>
        <dbReference type="ARBA" id="ARBA00023204"/>
    </source>
</evidence>
<proteinExistence type="inferred from homology"/>
<evidence type="ECO:0000256" key="1">
    <source>
        <dbReference type="ARBA" id="ARBA00009518"/>
    </source>
</evidence>
<dbReference type="InterPro" id="IPR036397">
    <property type="entry name" value="RNaseH_sf"/>
</dbReference>
<keyword evidence="6" id="KW-0234">DNA repair</keyword>
<dbReference type="GO" id="GO:0003677">
    <property type="term" value="F:DNA binding"/>
    <property type="evidence" value="ECO:0007669"/>
    <property type="project" value="UniProtKB-KW"/>
</dbReference>
<dbReference type="EMBL" id="BK032616">
    <property type="protein sequence ID" value="DAF51423.1"/>
    <property type="molecule type" value="Genomic_DNA"/>
</dbReference>
<dbReference type="Gene3D" id="3.30.420.10">
    <property type="entry name" value="Ribonuclease H-like superfamily/Ribonuclease H"/>
    <property type="match status" value="1"/>
</dbReference>
<reference evidence="7" key="1">
    <citation type="journal article" date="2021" name="Proc. Natl. Acad. Sci. U.S.A.">
        <title>A Catalog of Tens of Thousands of Viruses from Human Metagenomes Reveals Hidden Associations with Chronic Diseases.</title>
        <authorList>
            <person name="Tisza M.J."/>
            <person name="Buck C.B."/>
        </authorList>
    </citation>
    <scope>NUCLEOTIDE SEQUENCE</scope>
    <source>
        <strain evidence="7">CtrCN24</strain>
    </source>
</reference>
<organism evidence="7">
    <name type="scientific">Siphoviridae sp. ctrCN24</name>
    <dbReference type="NCBI Taxonomy" id="2827953"/>
    <lineage>
        <taxon>Viruses</taxon>
        <taxon>Duplodnaviria</taxon>
        <taxon>Heunggongvirae</taxon>
        <taxon>Uroviricota</taxon>
        <taxon>Caudoviricetes</taxon>
    </lineage>
</organism>
<dbReference type="SUPFAM" id="SSF53098">
    <property type="entry name" value="Ribonuclease H-like"/>
    <property type="match status" value="1"/>
</dbReference>
<keyword evidence="2" id="KW-0227">DNA damage</keyword>
<keyword evidence="5" id="KW-0233">DNA recombination</keyword>
<evidence type="ECO:0000256" key="2">
    <source>
        <dbReference type="ARBA" id="ARBA00022763"/>
    </source>
</evidence>
<dbReference type="GO" id="GO:0006281">
    <property type="term" value="P:DNA repair"/>
    <property type="evidence" value="ECO:0007669"/>
    <property type="project" value="UniProtKB-KW"/>
</dbReference>
<dbReference type="GO" id="GO:0004520">
    <property type="term" value="F:DNA endonuclease activity"/>
    <property type="evidence" value="ECO:0007669"/>
    <property type="project" value="InterPro"/>
</dbReference>
<sequence length="165" mass="18405">MITLSLDCSTSCTGYAVFNEDKLIHYGCIKPEGDSWRERLTHEGAPLSELIKTYRPDRLIVEEVPLKAANVKVLMILGAVQGYVLGIAASHHVPIQFVLPQKWRSDIGIFDGTREGTKRDVLKKKSVEKANELFGLDLNWVSPSSSKNDDDISDAILLGWSQIHK</sequence>
<dbReference type="InterPro" id="IPR002176">
    <property type="entry name" value="X-over_junc_endoDNase_RuvC"/>
</dbReference>
<accession>A0A8S5SL78</accession>
<evidence type="ECO:0000256" key="4">
    <source>
        <dbReference type="ARBA" id="ARBA00023125"/>
    </source>
</evidence>
<evidence type="ECO:0000313" key="7">
    <source>
        <dbReference type="EMBL" id="DAF51423.1"/>
    </source>
</evidence>
<dbReference type="GO" id="GO:0006310">
    <property type="term" value="P:DNA recombination"/>
    <property type="evidence" value="ECO:0007669"/>
    <property type="project" value="UniProtKB-KW"/>
</dbReference>
<evidence type="ECO:0000256" key="3">
    <source>
        <dbReference type="ARBA" id="ARBA00022842"/>
    </source>
</evidence>
<protein>
    <submittedName>
        <fullName evidence="7">RuvC</fullName>
    </submittedName>
</protein>
<dbReference type="InterPro" id="IPR012337">
    <property type="entry name" value="RNaseH-like_sf"/>
</dbReference>
<dbReference type="Pfam" id="PF02075">
    <property type="entry name" value="RuvC"/>
    <property type="match status" value="1"/>
</dbReference>
<evidence type="ECO:0000256" key="5">
    <source>
        <dbReference type="ARBA" id="ARBA00023172"/>
    </source>
</evidence>
<name>A0A8S5SL78_9CAUD</name>